<dbReference type="InterPro" id="IPR011856">
    <property type="entry name" value="tRNA_endonuc-like_dom_sf"/>
</dbReference>
<keyword evidence="8" id="KW-1185">Reference proteome</keyword>
<dbReference type="GO" id="GO:0003735">
    <property type="term" value="F:structural constituent of ribosome"/>
    <property type="evidence" value="ECO:0007669"/>
    <property type="project" value="InterPro"/>
</dbReference>
<evidence type="ECO:0000256" key="1">
    <source>
        <dbReference type="ARBA" id="ARBA00005781"/>
    </source>
</evidence>
<dbReference type="SUPFAM" id="SSF50104">
    <property type="entry name" value="Translation proteins SH3-like domain"/>
    <property type="match status" value="1"/>
</dbReference>
<dbReference type="GO" id="GO:0022625">
    <property type="term" value="C:cytosolic large ribosomal subunit"/>
    <property type="evidence" value="ECO:0007669"/>
    <property type="project" value="TreeGrafter"/>
</dbReference>
<proteinExistence type="inferred from homology"/>
<evidence type="ECO:0000256" key="5">
    <source>
        <dbReference type="ARBA" id="ARBA00035359"/>
    </source>
</evidence>
<dbReference type="InterPro" id="IPR003509">
    <property type="entry name" value="UPF0102_YraN-like"/>
</dbReference>
<reference evidence="7" key="2">
    <citation type="journal article" date="2021" name="Genome Biol. Evol.">
        <title>Developing a high-quality reference genome for a parasitic bivalve with doubly uniparental inheritance (Bivalvia: Unionida).</title>
        <authorList>
            <person name="Smith C.H."/>
        </authorList>
    </citation>
    <scope>NUCLEOTIDE SEQUENCE</scope>
    <source>
        <strain evidence="7">CHS0354</strain>
        <tissue evidence="7">Mantle</tissue>
    </source>
</reference>
<dbReference type="PRINTS" id="PR00061">
    <property type="entry name" value="RIBOSOMALL19"/>
</dbReference>
<gene>
    <name evidence="7" type="ORF">CHS0354_018370</name>
</gene>
<dbReference type="Gene3D" id="2.30.30.790">
    <property type="match status" value="1"/>
</dbReference>
<name>A0AAE0TAS2_9BIVA</name>
<evidence type="ECO:0000256" key="2">
    <source>
        <dbReference type="ARBA" id="ARBA00022980"/>
    </source>
</evidence>
<evidence type="ECO:0000313" key="8">
    <source>
        <dbReference type="Proteomes" id="UP001195483"/>
    </source>
</evidence>
<organism evidence="7 8">
    <name type="scientific">Potamilus streckersoni</name>
    <dbReference type="NCBI Taxonomy" id="2493646"/>
    <lineage>
        <taxon>Eukaryota</taxon>
        <taxon>Metazoa</taxon>
        <taxon>Spiralia</taxon>
        <taxon>Lophotrochozoa</taxon>
        <taxon>Mollusca</taxon>
        <taxon>Bivalvia</taxon>
        <taxon>Autobranchia</taxon>
        <taxon>Heteroconchia</taxon>
        <taxon>Palaeoheterodonta</taxon>
        <taxon>Unionida</taxon>
        <taxon>Unionoidea</taxon>
        <taxon>Unionidae</taxon>
        <taxon>Ambleminae</taxon>
        <taxon>Lampsilini</taxon>
        <taxon>Potamilus</taxon>
    </lineage>
</organism>
<reference evidence="7" key="3">
    <citation type="submission" date="2023-05" db="EMBL/GenBank/DDBJ databases">
        <authorList>
            <person name="Smith C.H."/>
        </authorList>
    </citation>
    <scope>NUCLEOTIDE SEQUENCE</scope>
    <source>
        <strain evidence="7">CHS0354</strain>
        <tissue evidence="7">Mantle</tissue>
    </source>
</reference>
<dbReference type="PANTHER" id="PTHR15680">
    <property type="entry name" value="RIBOSOMAL PROTEIN L19"/>
    <property type="match status" value="1"/>
</dbReference>
<dbReference type="Pfam" id="PF02021">
    <property type="entry name" value="UPF0102"/>
    <property type="match status" value="1"/>
</dbReference>
<dbReference type="Pfam" id="PF01245">
    <property type="entry name" value="Ribosomal_L19"/>
    <property type="match status" value="1"/>
</dbReference>
<comment type="similarity">
    <text evidence="1">Belongs to the bacterial ribosomal protein bL19 family.</text>
</comment>
<dbReference type="GO" id="GO:0006412">
    <property type="term" value="P:translation"/>
    <property type="evidence" value="ECO:0007669"/>
    <property type="project" value="InterPro"/>
</dbReference>
<protein>
    <recommendedName>
        <fullName evidence="4">Large ribosomal subunit protein bL19m</fullName>
    </recommendedName>
    <alternativeName>
        <fullName evidence="5">39S ribosomal protein L19, mitochondrial</fullName>
    </alternativeName>
</protein>
<dbReference type="HAMAP" id="MF_00402">
    <property type="entry name" value="Ribosomal_bL19"/>
    <property type="match status" value="1"/>
</dbReference>
<evidence type="ECO:0000256" key="4">
    <source>
        <dbReference type="ARBA" id="ARBA00035288"/>
    </source>
</evidence>
<dbReference type="InterPro" id="IPR001857">
    <property type="entry name" value="Ribosomal_bL19"/>
</dbReference>
<dbReference type="InterPro" id="IPR008991">
    <property type="entry name" value="Translation_prot_SH3-like_sf"/>
</dbReference>
<evidence type="ECO:0000256" key="6">
    <source>
        <dbReference type="SAM" id="MobiDB-lite"/>
    </source>
</evidence>
<keyword evidence="3" id="KW-0687">Ribonucleoprotein</keyword>
<dbReference type="Gene3D" id="3.40.1350.10">
    <property type="match status" value="1"/>
</dbReference>
<dbReference type="NCBIfam" id="TIGR01024">
    <property type="entry name" value="rplS_bact"/>
    <property type="match status" value="1"/>
</dbReference>
<sequence>MNNKLSKLKQLEAGYIQKQTEAGVFKKLPEFEVGNTVKVSYRIVEGDKERVQPFEGVVISIKKGRSNINSTFIVRRVNQGFGVERIFPLYSPRIESIEVLKDNYVRRSKLYYLRELVGKAARLKDRSRRSRNIRKQASEVKTASADTPGDPLLRVTPKKIQRIKRAAGHYLRSSAGKTDALKRQPRYDIITVRTNADGKNTVQHYPNAIRFD</sequence>
<accession>A0AAE0TAS2</accession>
<evidence type="ECO:0000313" key="7">
    <source>
        <dbReference type="EMBL" id="KAK3606776.1"/>
    </source>
</evidence>
<reference evidence="7" key="1">
    <citation type="journal article" date="2021" name="Genome Biol. Evol.">
        <title>A High-Quality Reference Genome for a Parasitic Bivalve with Doubly Uniparental Inheritance (Bivalvia: Unionida).</title>
        <authorList>
            <person name="Smith C.H."/>
        </authorList>
    </citation>
    <scope>NUCLEOTIDE SEQUENCE</scope>
    <source>
        <strain evidence="7">CHS0354</strain>
    </source>
</reference>
<dbReference type="GO" id="GO:0003676">
    <property type="term" value="F:nucleic acid binding"/>
    <property type="evidence" value="ECO:0007669"/>
    <property type="project" value="InterPro"/>
</dbReference>
<evidence type="ECO:0000256" key="3">
    <source>
        <dbReference type="ARBA" id="ARBA00023274"/>
    </source>
</evidence>
<dbReference type="AlphaFoldDB" id="A0AAE0TAS2"/>
<comment type="caution">
    <text evidence="7">The sequence shown here is derived from an EMBL/GenBank/DDBJ whole genome shotgun (WGS) entry which is preliminary data.</text>
</comment>
<dbReference type="EMBL" id="JAEAOA010001141">
    <property type="protein sequence ID" value="KAK3606776.1"/>
    <property type="molecule type" value="Genomic_DNA"/>
</dbReference>
<dbReference type="InterPro" id="IPR038657">
    <property type="entry name" value="Ribosomal_bL19_sf"/>
</dbReference>
<keyword evidence="2" id="KW-0689">Ribosomal protein</keyword>
<dbReference type="Proteomes" id="UP001195483">
    <property type="component" value="Unassembled WGS sequence"/>
</dbReference>
<dbReference type="PANTHER" id="PTHR15680:SF9">
    <property type="entry name" value="LARGE RIBOSOMAL SUBUNIT PROTEIN BL19M"/>
    <property type="match status" value="1"/>
</dbReference>
<feature type="region of interest" description="Disordered" evidence="6">
    <location>
        <begin position="127"/>
        <end position="151"/>
    </location>
</feature>